<feature type="region of interest" description="Disordered" evidence="1">
    <location>
        <begin position="34"/>
        <end position="145"/>
    </location>
</feature>
<dbReference type="AlphaFoldDB" id="A0AA38H3E3"/>
<feature type="compositionally biased region" description="Acidic residues" evidence="1">
    <location>
        <begin position="96"/>
        <end position="106"/>
    </location>
</feature>
<feature type="compositionally biased region" description="Acidic residues" evidence="1">
    <location>
        <begin position="34"/>
        <end position="50"/>
    </location>
</feature>
<evidence type="ECO:0000313" key="3">
    <source>
        <dbReference type="Proteomes" id="UP001164286"/>
    </source>
</evidence>
<feature type="compositionally biased region" description="Low complexity" evidence="1">
    <location>
        <begin position="83"/>
        <end position="95"/>
    </location>
</feature>
<keyword evidence="3" id="KW-1185">Reference proteome</keyword>
<evidence type="ECO:0000256" key="1">
    <source>
        <dbReference type="SAM" id="MobiDB-lite"/>
    </source>
</evidence>
<gene>
    <name evidence="2" type="ORF">MKK02DRAFT_38440</name>
</gene>
<sequence length="377" mass="40618">MGFSSLADELADVFDQGEGTGGRSLADEFGLDFGLDEDVQGDGSLDEVDNALDTSPNPPILLTPHLGTPPTPTGRLSSKRRGSYSSSRSGGMSDLLGEDPLLEDSLDLPPLESPHTPPARGPTSPKSTRSPPPRPPDSSSRYTPALERDPLVELEECIASTSRLISGLKGIHHTSETTLSLSTSTSARSISSVSSRGTITDNSAGYAGMDIVDRLTGYAVGMQKRERRLDERMRELEGLAERWERVGYGGALEVEGDGLLAEETPVSRLVQDVHPDPLLPTLLILRETLHAHSSHSLATQRQFRQIRGAIQGAKERDEAEEAARRGIEAWEIGRVQEGLKGEGVGERLARLVAGFEGTLASFERDLREKVRAPSLAI</sequence>
<accession>A0AA38H3E3</accession>
<dbReference type="Proteomes" id="UP001164286">
    <property type="component" value="Unassembled WGS sequence"/>
</dbReference>
<name>A0AA38H3E3_9TREE</name>
<organism evidence="2 3">
    <name type="scientific">Dioszegia hungarica</name>
    <dbReference type="NCBI Taxonomy" id="4972"/>
    <lineage>
        <taxon>Eukaryota</taxon>
        <taxon>Fungi</taxon>
        <taxon>Dikarya</taxon>
        <taxon>Basidiomycota</taxon>
        <taxon>Agaricomycotina</taxon>
        <taxon>Tremellomycetes</taxon>
        <taxon>Tremellales</taxon>
        <taxon>Bulleribasidiaceae</taxon>
        <taxon>Dioszegia</taxon>
    </lineage>
</organism>
<proteinExistence type="predicted"/>
<reference evidence="2" key="1">
    <citation type="journal article" date="2022" name="G3 (Bethesda)">
        <title>High quality genome of the basidiomycete yeast Dioszegia hungarica PDD-24b-2 isolated from cloud water.</title>
        <authorList>
            <person name="Jarrige D."/>
            <person name="Haridas S."/>
            <person name="Bleykasten-Grosshans C."/>
            <person name="Joly M."/>
            <person name="Nadalig T."/>
            <person name="Sancelme M."/>
            <person name="Vuilleumier S."/>
            <person name="Grigoriev I.V."/>
            <person name="Amato P."/>
            <person name="Bringel F."/>
        </authorList>
    </citation>
    <scope>NUCLEOTIDE SEQUENCE</scope>
    <source>
        <strain evidence="2">PDD-24b-2</strain>
    </source>
</reference>
<dbReference type="RefSeq" id="XP_052943559.1">
    <property type="nucleotide sequence ID" value="XM_053090103.1"/>
</dbReference>
<comment type="caution">
    <text evidence="2">The sequence shown here is derived from an EMBL/GenBank/DDBJ whole genome shotgun (WGS) entry which is preliminary data.</text>
</comment>
<feature type="compositionally biased region" description="Pro residues" evidence="1">
    <location>
        <begin position="111"/>
        <end position="120"/>
    </location>
</feature>
<dbReference type="GeneID" id="77729308"/>
<protein>
    <submittedName>
        <fullName evidence="2">Uncharacterized protein</fullName>
    </submittedName>
</protein>
<feature type="compositionally biased region" description="Pro residues" evidence="1">
    <location>
        <begin position="56"/>
        <end position="72"/>
    </location>
</feature>
<dbReference type="EMBL" id="JAKWFO010000008">
    <property type="protein sequence ID" value="KAI9633782.1"/>
    <property type="molecule type" value="Genomic_DNA"/>
</dbReference>
<evidence type="ECO:0000313" key="2">
    <source>
        <dbReference type="EMBL" id="KAI9633782.1"/>
    </source>
</evidence>